<feature type="repeat" description="TPR" evidence="3">
    <location>
        <begin position="481"/>
        <end position="514"/>
    </location>
</feature>
<organism evidence="6 7">
    <name type="scientific">Euplotes crassus</name>
    <dbReference type="NCBI Taxonomy" id="5936"/>
    <lineage>
        <taxon>Eukaryota</taxon>
        <taxon>Sar</taxon>
        <taxon>Alveolata</taxon>
        <taxon>Ciliophora</taxon>
        <taxon>Intramacronucleata</taxon>
        <taxon>Spirotrichea</taxon>
        <taxon>Hypotrichia</taxon>
        <taxon>Euplotida</taxon>
        <taxon>Euplotidae</taxon>
        <taxon>Moneuplotes</taxon>
    </lineage>
</organism>
<keyword evidence="2 3" id="KW-0802">TPR repeat</keyword>
<dbReference type="EMBL" id="CAMPGE010030150">
    <property type="protein sequence ID" value="CAI2387655.1"/>
    <property type="molecule type" value="Genomic_DNA"/>
</dbReference>
<dbReference type="InterPro" id="IPR013105">
    <property type="entry name" value="TPR_2"/>
</dbReference>
<evidence type="ECO:0000256" key="1">
    <source>
        <dbReference type="ARBA" id="ARBA00022737"/>
    </source>
</evidence>
<dbReference type="SUPFAM" id="SSF48439">
    <property type="entry name" value="Protein prenylyltransferase"/>
    <property type="match status" value="1"/>
</dbReference>
<dbReference type="Pfam" id="PF00515">
    <property type="entry name" value="TPR_1"/>
    <property type="match status" value="1"/>
</dbReference>
<protein>
    <recommendedName>
        <fullName evidence="8">UDP-N-acetylglucosamine--peptide N-acetylglucosaminyltransferase SPINDLY</fullName>
    </recommendedName>
</protein>
<feature type="repeat" description="TPR" evidence="3">
    <location>
        <begin position="412"/>
        <end position="445"/>
    </location>
</feature>
<evidence type="ECO:0000256" key="5">
    <source>
        <dbReference type="SAM" id="MobiDB-lite"/>
    </source>
</evidence>
<dbReference type="Pfam" id="PF13414">
    <property type="entry name" value="TPR_11"/>
    <property type="match status" value="1"/>
</dbReference>
<evidence type="ECO:0000313" key="6">
    <source>
        <dbReference type="EMBL" id="CAI2387655.1"/>
    </source>
</evidence>
<dbReference type="SUPFAM" id="SSF48452">
    <property type="entry name" value="TPR-like"/>
    <property type="match status" value="3"/>
</dbReference>
<dbReference type="PROSITE" id="PS50005">
    <property type="entry name" value="TPR"/>
    <property type="match status" value="10"/>
</dbReference>
<evidence type="ECO:0000256" key="4">
    <source>
        <dbReference type="SAM" id="Coils"/>
    </source>
</evidence>
<feature type="repeat" description="TPR" evidence="3">
    <location>
        <begin position="672"/>
        <end position="705"/>
    </location>
</feature>
<dbReference type="Pfam" id="PF12895">
    <property type="entry name" value="ANAPC3"/>
    <property type="match status" value="1"/>
</dbReference>
<keyword evidence="4" id="KW-0175">Coiled coil</keyword>
<accession>A0AAD1YBC3</accession>
<evidence type="ECO:0008006" key="8">
    <source>
        <dbReference type="Google" id="ProtNLM"/>
    </source>
</evidence>
<feature type="compositionally biased region" description="Basic residues" evidence="5">
    <location>
        <begin position="1"/>
        <end position="14"/>
    </location>
</feature>
<dbReference type="Proteomes" id="UP001295684">
    <property type="component" value="Unassembled WGS sequence"/>
</dbReference>
<sequence length="733" mass="84621">MEKRKVKKSARKPRNIGIDGGEGMMEPLKVLKKAKAEFNNAKTDKDYSNIIKTLQETSKPDLPDIYALIGQCYIRMGAYDRAVHSFTEAADSAEKEPEHYNWCGYCYQQLNNSDEALAHYTKAIQLGKNNGEYYYNRATVKKEMNNYKEAIEDFELAIKHLETRSSSDSKQQEIIYQAYYSKGICLRQLEMLDESIQDLKKAVDLKPDEPSAHNNLGMSYFKAGDFEDSTIEYSKAINHVKTEHKNYELDPEIMKQIAIFCNNRGLAFYHQHRYAEAKTDFDEAISLEGDDAIYYFNRGNNSYDQSLLLANIEGSEENAKKLYQAAHADYDKAIELKPTDPRFYHSKGLAFEGTNNEEDYDEAIQNFQKATEIDDKFFGAEVHLGNMYHKSNEFLKALKCYRKFLDNYSTHEDVYVSRGLVYQDMGNHQFAIKDFDSAIKINPKCSDAYYHRGVSELKSRRYSKAIEDLTKAIEERTKDNYGIYDALGCCYQAQKDYDLAFRYMDEAISKEPTNIQFLMNRAQCNFELGHDEDPEKQIRHFTASIEDLEAALDIDENDPKVLYKLGLSYYAFGKYKRCIKTLKGALKCVQEITSSGIHTITYESDIFYHIGIAYSNLERFEEAVYPLTKAIELIPSDIRYVHERAKAYQMVEEHSAAIEDFDTVIHKSPNNAHAYFRRAFSHKALKNFEQAADDFETAKRKDPTNQKLVVNYKKLKGITCIVLCRPGDEPVYT</sequence>
<dbReference type="InterPro" id="IPR019734">
    <property type="entry name" value="TPR_rpt"/>
</dbReference>
<dbReference type="PANTHER" id="PTHR44858">
    <property type="entry name" value="TETRATRICOPEPTIDE REPEAT PROTEIN 6"/>
    <property type="match status" value="1"/>
</dbReference>
<feature type="repeat" description="TPR" evidence="3">
    <location>
        <begin position="97"/>
        <end position="130"/>
    </location>
</feature>
<evidence type="ECO:0000256" key="3">
    <source>
        <dbReference type="PROSITE-ProRule" id="PRU00339"/>
    </source>
</evidence>
<feature type="region of interest" description="Disordered" evidence="5">
    <location>
        <begin position="1"/>
        <end position="21"/>
    </location>
</feature>
<keyword evidence="7" id="KW-1185">Reference proteome</keyword>
<feature type="coiled-coil region" evidence="4">
    <location>
        <begin position="137"/>
        <end position="164"/>
    </location>
</feature>
<proteinExistence type="predicted"/>
<reference evidence="6" key="1">
    <citation type="submission" date="2023-07" db="EMBL/GenBank/DDBJ databases">
        <authorList>
            <consortium name="AG Swart"/>
            <person name="Singh M."/>
            <person name="Singh A."/>
            <person name="Seah K."/>
            <person name="Emmerich C."/>
        </authorList>
    </citation>
    <scope>NUCLEOTIDE SEQUENCE</scope>
    <source>
        <strain evidence="6">DP1</strain>
    </source>
</reference>
<dbReference type="Gene3D" id="1.25.40.10">
    <property type="entry name" value="Tetratricopeptide repeat domain"/>
    <property type="match status" value="7"/>
</dbReference>
<feature type="repeat" description="TPR" evidence="3">
    <location>
        <begin position="210"/>
        <end position="243"/>
    </location>
</feature>
<feature type="repeat" description="TPR" evidence="3">
    <location>
        <begin position="446"/>
        <end position="479"/>
    </location>
</feature>
<evidence type="ECO:0000256" key="2">
    <source>
        <dbReference type="ARBA" id="ARBA00022803"/>
    </source>
</evidence>
<dbReference type="InterPro" id="IPR011990">
    <property type="entry name" value="TPR-like_helical_dom_sf"/>
</dbReference>
<dbReference type="InterPro" id="IPR050498">
    <property type="entry name" value="Ycf3"/>
</dbReference>
<feature type="repeat" description="TPR" evidence="3">
    <location>
        <begin position="131"/>
        <end position="164"/>
    </location>
</feature>
<dbReference type="PROSITE" id="PS50293">
    <property type="entry name" value="TPR_REGION"/>
    <property type="match status" value="1"/>
</dbReference>
<dbReference type="Pfam" id="PF13174">
    <property type="entry name" value="TPR_6"/>
    <property type="match status" value="1"/>
</dbReference>
<dbReference type="SMART" id="SM00028">
    <property type="entry name" value="TPR"/>
    <property type="match status" value="17"/>
</dbReference>
<dbReference type="Pfam" id="PF07719">
    <property type="entry name" value="TPR_2"/>
    <property type="match status" value="1"/>
</dbReference>
<feature type="repeat" description="TPR" evidence="3">
    <location>
        <begin position="63"/>
        <end position="96"/>
    </location>
</feature>
<keyword evidence="1" id="KW-0677">Repeat</keyword>
<dbReference type="Pfam" id="PF13432">
    <property type="entry name" value="TPR_16"/>
    <property type="match status" value="1"/>
</dbReference>
<evidence type="ECO:0000313" key="7">
    <source>
        <dbReference type="Proteomes" id="UP001295684"/>
    </source>
</evidence>
<feature type="repeat" description="TPR" evidence="3">
    <location>
        <begin position="604"/>
        <end position="637"/>
    </location>
</feature>
<comment type="caution">
    <text evidence="6">The sequence shown here is derived from an EMBL/GenBank/DDBJ whole genome shotgun (WGS) entry which is preliminary data.</text>
</comment>
<dbReference type="PANTHER" id="PTHR44858:SF1">
    <property type="entry name" value="UDP-N-ACETYLGLUCOSAMINE--PEPTIDE N-ACETYLGLUCOSAMINYLTRANSFERASE SPINDLY-RELATED"/>
    <property type="match status" value="1"/>
</dbReference>
<dbReference type="Pfam" id="PF13181">
    <property type="entry name" value="TPR_8"/>
    <property type="match status" value="5"/>
</dbReference>
<gene>
    <name evidence="6" type="ORF">ECRASSUSDP1_LOCUS29289</name>
</gene>
<feature type="repeat" description="TPR" evidence="3">
    <location>
        <begin position="176"/>
        <end position="209"/>
    </location>
</feature>
<dbReference type="AlphaFoldDB" id="A0AAD1YBC3"/>
<name>A0AAD1YBC3_EUPCR</name>